<gene>
    <name evidence="2" type="ORF">ABR189_02895</name>
</gene>
<keyword evidence="1" id="KW-1133">Transmembrane helix</keyword>
<keyword evidence="3" id="KW-1185">Reference proteome</keyword>
<proteinExistence type="predicted"/>
<evidence type="ECO:0000313" key="3">
    <source>
        <dbReference type="Proteomes" id="UP001549749"/>
    </source>
</evidence>
<dbReference type="EC" id="1.-.-.-" evidence="2"/>
<feature type="transmembrane region" description="Helical" evidence="1">
    <location>
        <begin position="6"/>
        <end position="25"/>
    </location>
</feature>
<reference evidence="2 3" key="1">
    <citation type="submission" date="2024-06" db="EMBL/GenBank/DDBJ databases">
        <title>Chitinophaga defluvii sp. nov., isolated from municipal sewage.</title>
        <authorList>
            <person name="Zhang L."/>
        </authorList>
    </citation>
    <scope>NUCLEOTIDE SEQUENCE [LARGE SCALE GENOMIC DNA]</scope>
    <source>
        <strain evidence="2 3">H8</strain>
    </source>
</reference>
<dbReference type="RefSeq" id="WP_354658939.1">
    <property type="nucleotide sequence ID" value="NZ_JBEXAC010000001.1"/>
</dbReference>
<keyword evidence="1" id="KW-0472">Membrane</keyword>
<keyword evidence="2" id="KW-0560">Oxidoreductase</keyword>
<dbReference type="Pfam" id="PF13618">
    <property type="entry name" value="Gluconate_2-dh3"/>
    <property type="match status" value="1"/>
</dbReference>
<sequence length="189" mass="20729">MDRREAIIRVAVLLGGAVIGANAFLSGCKSSAPKGPGLLDKDQLAFLNEIAEIILPATATPGAKEADVAPFMNNMVTDCYEPKDQEVFIAGLKKLDEACHKQQGKQFMDCSPQERTAFLITLDAEQKKYTSEKKPEDPGHYFRMYKELTLLGYFTSEAGSTKALRYVAVPGKFEPCIPYKKGEGAWALS</sequence>
<evidence type="ECO:0000313" key="2">
    <source>
        <dbReference type="EMBL" id="MET6996293.1"/>
    </source>
</evidence>
<dbReference type="EMBL" id="JBEXAC010000001">
    <property type="protein sequence ID" value="MET6996293.1"/>
    <property type="molecule type" value="Genomic_DNA"/>
</dbReference>
<dbReference type="PROSITE" id="PS51257">
    <property type="entry name" value="PROKAR_LIPOPROTEIN"/>
    <property type="match status" value="1"/>
</dbReference>
<evidence type="ECO:0000256" key="1">
    <source>
        <dbReference type="SAM" id="Phobius"/>
    </source>
</evidence>
<dbReference type="Proteomes" id="UP001549749">
    <property type="component" value="Unassembled WGS sequence"/>
</dbReference>
<comment type="caution">
    <text evidence="2">The sequence shown here is derived from an EMBL/GenBank/DDBJ whole genome shotgun (WGS) entry which is preliminary data.</text>
</comment>
<protein>
    <submittedName>
        <fullName evidence="2">Gluconate 2-dehydrogenase subunit 3 family protein</fullName>
        <ecNumber evidence="2">1.-.-.-</ecNumber>
    </submittedName>
</protein>
<name>A0ABV2SZU9_9BACT</name>
<keyword evidence="1" id="KW-0812">Transmembrane</keyword>
<dbReference type="GO" id="GO:0016491">
    <property type="term" value="F:oxidoreductase activity"/>
    <property type="evidence" value="ECO:0007669"/>
    <property type="project" value="UniProtKB-KW"/>
</dbReference>
<organism evidence="2 3">
    <name type="scientific">Chitinophaga defluvii</name>
    <dbReference type="NCBI Taxonomy" id="3163343"/>
    <lineage>
        <taxon>Bacteria</taxon>
        <taxon>Pseudomonadati</taxon>
        <taxon>Bacteroidota</taxon>
        <taxon>Chitinophagia</taxon>
        <taxon>Chitinophagales</taxon>
        <taxon>Chitinophagaceae</taxon>
        <taxon>Chitinophaga</taxon>
    </lineage>
</organism>
<dbReference type="InterPro" id="IPR027056">
    <property type="entry name" value="Gluconate_2DH_su3"/>
</dbReference>
<accession>A0ABV2SZU9</accession>